<dbReference type="Proteomes" id="UP000596932">
    <property type="component" value="Unassembled WGS sequence"/>
</dbReference>
<keyword evidence="2" id="KW-1185">Reference proteome</keyword>
<dbReference type="RefSeq" id="WP_196476465.1">
    <property type="nucleotide sequence ID" value="NZ_JACFYX020000009.1"/>
</dbReference>
<protein>
    <submittedName>
        <fullName evidence="1">Uncharacterized protein</fullName>
    </submittedName>
</protein>
<comment type="caution">
    <text evidence="1">The sequence shown here is derived from an EMBL/GenBank/DDBJ whole genome shotgun (WGS) entry which is preliminary data.</text>
</comment>
<reference evidence="1" key="1">
    <citation type="submission" date="2020-07" db="EMBL/GenBank/DDBJ databases">
        <title>Pseudomonas chaetoceroseae sp. nov., a new member of the Pseudomonas oleovorans group isolated from a culture of Chaetoceros calcitrans.</title>
        <authorList>
            <person name="Girard L."/>
            <person name="Lood C."/>
            <person name="De Mot R."/>
            <person name="Baudart J."/>
        </authorList>
    </citation>
    <scope>NUCLEOTIDE SEQUENCE</scope>
    <source>
        <strain evidence="1">536</strain>
    </source>
</reference>
<sequence>MSQPKNSTALAVVQQAETVACQFSCMPSGHFILSTVPGVPLDQAMAEASRILDGTWMLLRRVEDDGDGDLLGLEVGAIRLLVETAAALQTSCRRGLAALQGGDQ</sequence>
<name>A0A931GC81_9PSED</name>
<proteinExistence type="predicted"/>
<evidence type="ECO:0000313" key="1">
    <source>
        <dbReference type="EMBL" id="MBG0837430.1"/>
    </source>
</evidence>
<organism evidence="1 2">
    <name type="scientific">Pseudomonas chaetocerotis</name>
    <dbReference type="NCBI Taxonomy" id="2758695"/>
    <lineage>
        <taxon>Bacteria</taxon>
        <taxon>Pseudomonadati</taxon>
        <taxon>Pseudomonadota</taxon>
        <taxon>Gammaproteobacteria</taxon>
        <taxon>Pseudomonadales</taxon>
        <taxon>Pseudomonadaceae</taxon>
        <taxon>Pseudomonas</taxon>
    </lineage>
</organism>
<accession>A0A931GC81</accession>
<dbReference type="EMBL" id="JACFYX010000022">
    <property type="protein sequence ID" value="MBG0837430.1"/>
    <property type="molecule type" value="Genomic_DNA"/>
</dbReference>
<gene>
    <name evidence="1" type="ORF">H3221_20135</name>
</gene>
<evidence type="ECO:0000313" key="2">
    <source>
        <dbReference type="Proteomes" id="UP000596932"/>
    </source>
</evidence>
<dbReference type="AlphaFoldDB" id="A0A931GC81"/>